<keyword evidence="5 18" id="KW-0121">Carboxypeptidase</keyword>
<dbReference type="Proteomes" id="UP000008953">
    <property type="component" value="Chromosome"/>
</dbReference>
<accession>D4KXS8</accession>
<organism evidence="18 19">
    <name type="scientific">Roseburia intestinalis XB6B4</name>
    <dbReference type="NCBI Taxonomy" id="718255"/>
    <lineage>
        <taxon>Bacteria</taxon>
        <taxon>Bacillati</taxon>
        <taxon>Bacillota</taxon>
        <taxon>Clostridia</taxon>
        <taxon>Lachnospirales</taxon>
        <taxon>Lachnospiraceae</taxon>
        <taxon>Roseburia</taxon>
    </lineage>
</organism>
<evidence type="ECO:0000256" key="12">
    <source>
        <dbReference type="ARBA" id="ARBA00034000"/>
    </source>
</evidence>
<dbReference type="PANTHER" id="PTHR21581">
    <property type="entry name" value="D-ALANYL-D-ALANINE CARBOXYPEPTIDASE"/>
    <property type="match status" value="1"/>
</dbReference>
<feature type="domain" description="Peptidase S11 D-alanyl-D-alanine carboxypeptidase A N-terminal" evidence="16">
    <location>
        <begin position="50"/>
        <end position="279"/>
    </location>
</feature>
<feature type="active site" description="Proton acceptor" evidence="13">
    <location>
        <position position="87"/>
    </location>
</feature>
<dbReference type="InterPro" id="IPR012338">
    <property type="entry name" value="Beta-lactam/transpept-like"/>
</dbReference>
<dbReference type="InterPro" id="IPR037167">
    <property type="entry name" value="Peptidase_S11_C_sf"/>
</dbReference>
<dbReference type="EMBL" id="FP929050">
    <property type="protein sequence ID" value="CBL12168.1"/>
    <property type="molecule type" value="Genomic_DNA"/>
</dbReference>
<comment type="catalytic activity">
    <reaction evidence="12">
        <text>Preferential cleavage: (Ac)2-L-Lys-D-Ala-|-D-Ala. Also transpeptidation of peptidyl-alanyl moieties that are N-acyl substituents of D-alanine.</text>
        <dbReference type="EC" id="3.4.16.4"/>
    </reaction>
</comment>
<dbReference type="PANTHER" id="PTHR21581:SF33">
    <property type="entry name" value="D-ALANYL-D-ALANINE CARBOXYPEPTIDASE DACB"/>
    <property type="match status" value="1"/>
</dbReference>
<dbReference type="InterPro" id="IPR015956">
    <property type="entry name" value="Peniciliin-bd_prot_C_sf"/>
</dbReference>
<evidence type="ECO:0000256" key="15">
    <source>
        <dbReference type="RuleBase" id="RU004016"/>
    </source>
</evidence>
<keyword evidence="6" id="KW-0645">Protease</keyword>
<feature type="active site" description="Acyl-ester intermediate" evidence="13">
    <location>
        <position position="84"/>
    </location>
</feature>
<evidence type="ECO:0000256" key="10">
    <source>
        <dbReference type="ARBA" id="ARBA00022984"/>
    </source>
</evidence>
<reference evidence="18 19" key="2">
    <citation type="submission" date="2010-03" db="EMBL/GenBank/DDBJ databases">
        <authorList>
            <person name="Pajon A."/>
        </authorList>
    </citation>
    <scope>NUCLEOTIDE SEQUENCE [LARGE SCALE GENOMIC DNA]</scope>
    <source>
        <strain evidence="18 19">XB6B4</strain>
    </source>
</reference>
<comment type="pathway">
    <text evidence="2">Cell wall biogenesis; peptidoglycan biosynthesis.</text>
</comment>
<dbReference type="PRINTS" id="PR00725">
    <property type="entry name" value="DADACBPTASE1"/>
</dbReference>
<dbReference type="Gene3D" id="2.60.410.10">
    <property type="entry name" value="D-Ala-D-Ala carboxypeptidase, C-terminal domain"/>
    <property type="match status" value="1"/>
</dbReference>
<dbReference type="PATRIC" id="fig|718255.3.peg.2758"/>
<evidence type="ECO:0000259" key="16">
    <source>
        <dbReference type="Pfam" id="PF00768"/>
    </source>
</evidence>
<comment type="similarity">
    <text evidence="3 15">Belongs to the peptidase S11 family.</text>
</comment>
<evidence type="ECO:0000256" key="9">
    <source>
        <dbReference type="ARBA" id="ARBA00022960"/>
    </source>
</evidence>
<proteinExistence type="inferred from homology"/>
<evidence type="ECO:0000256" key="13">
    <source>
        <dbReference type="PIRSR" id="PIRSR618044-1"/>
    </source>
</evidence>
<feature type="binding site" evidence="14">
    <location>
        <position position="254"/>
    </location>
    <ligand>
        <name>substrate</name>
    </ligand>
</feature>
<evidence type="ECO:0000256" key="6">
    <source>
        <dbReference type="ARBA" id="ARBA00022670"/>
    </source>
</evidence>
<keyword evidence="11" id="KW-0961">Cell wall biogenesis/degradation</keyword>
<evidence type="ECO:0000256" key="4">
    <source>
        <dbReference type="ARBA" id="ARBA00012448"/>
    </source>
</evidence>
<keyword evidence="10" id="KW-0573">Peptidoglycan synthesis</keyword>
<evidence type="ECO:0000256" key="14">
    <source>
        <dbReference type="PIRSR" id="PIRSR618044-2"/>
    </source>
</evidence>
<evidence type="ECO:0000256" key="8">
    <source>
        <dbReference type="ARBA" id="ARBA00022801"/>
    </source>
</evidence>
<dbReference type="AlphaFoldDB" id="D4KXS8"/>
<keyword evidence="8 18" id="KW-0378">Hydrolase</keyword>
<dbReference type="Gene3D" id="3.40.710.10">
    <property type="entry name" value="DD-peptidase/beta-lactamase superfamily"/>
    <property type="match status" value="1"/>
</dbReference>
<evidence type="ECO:0000256" key="2">
    <source>
        <dbReference type="ARBA" id="ARBA00004752"/>
    </source>
</evidence>
<dbReference type="HOGENOM" id="CLU_027070_7_0_9"/>
<protein>
    <recommendedName>
        <fullName evidence="4">serine-type D-Ala-D-Ala carboxypeptidase</fullName>
        <ecNumber evidence="4">3.4.16.4</ecNumber>
    </recommendedName>
</protein>
<dbReference type="EC" id="3.4.16.4" evidence="4"/>
<name>D4KXS8_9FIRM</name>
<evidence type="ECO:0000256" key="5">
    <source>
        <dbReference type="ARBA" id="ARBA00022645"/>
    </source>
</evidence>
<dbReference type="SUPFAM" id="SSF69189">
    <property type="entry name" value="Penicillin-binding protein associated domain"/>
    <property type="match status" value="1"/>
</dbReference>
<reference evidence="18 19" key="1">
    <citation type="submission" date="2010-03" db="EMBL/GenBank/DDBJ databases">
        <title>The genome sequence of Roseburia intestinalis XB6B4.</title>
        <authorList>
            <consortium name="metaHIT consortium -- http://www.metahit.eu/"/>
            <person name="Pajon A."/>
            <person name="Turner K."/>
            <person name="Parkhill J."/>
            <person name="Bernalier A."/>
        </authorList>
    </citation>
    <scope>NUCLEOTIDE SEQUENCE [LARGE SCALE GENOMIC DNA]</scope>
    <source>
        <strain evidence="18 19">XB6B4</strain>
    </source>
</reference>
<dbReference type="GO" id="GO:0071555">
    <property type="term" value="P:cell wall organization"/>
    <property type="evidence" value="ECO:0007669"/>
    <property type="project" value="UniProtKB-KW"/>
</dbReference>
<evidence type="ECO:0000256" key="11">
    <source>
        <dbReference type="ARBA" id="ARBA00023316"/>
    </source>
</evidence>
<dbReference type="Pfam" id="PF07943">
    <property type="entry name" value="PBP5_C"/>
    <property type="match status" value="1"/>
</dbReference>
<dbReference type="InterPro" id="IPR001967">
    <property type="entry name" value="Peptidase_S11_N"/>
</dbReference>
<dbReference type="UniPathway" id="UPA00219"/>
<dbReference type="InterPro" id="IPR018044">
    <property type="entry name" value="Peptidase_S11"/>
</dbReference>
<sequence>MKCFFGVWCMWKKLLAWILVTVILTGYGIQIVEAFDQKENVRMEEVTEKPDQNSLYAKAAVLMDADSGSILYEKNGHQAMANASTTKILTCIIALENCDLDSEVTVSTLAASQPKVHLGMREGQKFYLKDLLYGLMLESYNDCAVAIAEHIAGTTGDFAKLMNDKAEEIGCEDSYFITPNGLDAKNENGFHHTTAADLSLIMRYCIKTSEMAEQFLTITREGQYQFSDIDGKNSYTCCNHNAFLQMMDGALSGKTGFTGNAGYCYVGALKRDDRTFIVALLACGWPNNKTYKWADTKKLMQYGISRFRKISLDEIELDAGEYAPVQVVDGQGTKIGEEVTTELEVAPVKENVELLIEKDQEVHIEYQLSRKLYAPVTEGDFIGEITYLLGDEVLAKRVVTVKNTVKRIDFCWCVKKTAELFPM</sequence>
<evidence type="ECO:0000313" key="19">
    <source>
        <dbReference type="Proteomes" id="UP000008953"/>
    </source>
</evidence>
<dbReference type="SUPFAM" id="SSF56601">
    <property type="entry name" value="beta-lactamase/transpeptidase-like"/>
    <property type="match status" value="1"/>
</dbReference>
<dbReference type="GO" id="GO:0008360">
    <property type="term" value="P:regulation of cell shape"/>
    <property type="evidence" value="ECO:0007669"/>
    <property type="project" value="UniProtKB-KW"/>
</dbReference>
<dbReference type="GO" id="GO:0006508">
    <property type="term" value="P:proteolysis"/>
    <property type="evidence" value="ECO:0007669"/>
    <property type="project" value="UniProtKB-KW"/>
</dbReference>
<evidence type="ECO:0000259" key="17">
    <source>
        <dbReference type="Pfam" id="PF07943"/>
    </source>
</evidence>
<dbReference type="GO" id="GO:0009252">
    <property type="term" value="P:peptidoglycan biosynthetic process"/>
    <property type="evidence" value="ECO:0007669"/>
    <property type="project" value="UniProtKB-UniPathway"/>
</dbReference>
<evidence type="ECO:0000256" key="3">
    <source>
        <dbReference type="ARBA" id="ARBA00007164"/>
    </source>
</evidence>
<comment type="function">
    <text evidence="1">Removes C-terminal D-alanyl residues from sugar-peptide cell wall precursors.</text>
</comment>
<evidence type="ECO:0000256" key="7">
    <source>
        <dbReference type="ARBA" id="ARBA00022729"/>
    </source>
</evidence>
<dbReference type="KEGG" id="rix:RO1_15660"/>
<evidence type="ECO:0000313" key="18">
    <source>
        <dbReference type="EMBL" id="CBL12168.1"/>
    </source>
</evidence>
<keyword evidence="9" id="KW-0133">Cell shape</keyword>
<feature type="active site" evidence="13">
    <location>
        <position position="139"/>
    </location>
</feature>
<dbReference type="GO" id="GO:0009002">
    <property type="term" value="F:serine-type D-Ala-D-Ala carboxypeptidase activity"/>
    <property type="evidence" value="ECO:0007669"/>
    <property type="project" value="UniProtKB-EC"/>
</dbReference>
<feature type="domain" description="Peptidase S11 D-Ala-D-Ala carboxypeptidase A C-terminal" evidence="17">
    <location>
        <begin position="349"/>
        <end position="407"/>
    </location>
</feature>
<keyword evidence="7" id="KW-0732">Signal</keyword>
<dbReference type="Pfam" id="PF00768">
    <property type="entry name" value="Peptidase_S11"/>
    <property type="match status" value="1"/>
</dbReference>
<dbReference type="InterPro" id="IPR012907">
    <property type="entry name" value="Peptidase_S11_C"/>
</dbReference>
<gene>
    <name evidence="18" type="ORF">RO1_15660</name>
</gene>
<evidence type="ECO:0000256" key="1">
    <source>
        <dbReference type="ARBA" id="ARBA00003217"/>
    </source>
</evidence>